<dbReference type="OrthoDB" id="2053844at2"/>
<gene>
    <name evidence="2" type="ORF">DFR49_2320</name>
</gene>
<organism evidence="2 3">
    <name type="scientific">Hephaestia caeni</name>
    <dbReference type="NCBI Taxonomy" id="645617"/>
    <lineage>
        <taxon>Bacteria</taxon>
        <taxon>Pseudomonadati</taxon>
        <taxon>Pseudomonadota</taxon>
        <taxon>Alphaproteobacteria</taxon>
        <taxon>Sphingomonadales</taxon>
        <taxon>Sphingomonadaceae</taxon>
        <taxon>Hephaestia</taxon>
    </lineage>
</organism>
<sequence>MVHTAANEARPVGGAALEENPVEQIVSIRVDQIDVSGRLREVDPVYAEMIAASLSRNGQEDPIKVCRLPGRDHWTLVVGAHRVEGARLAGIEYLKAIVVGAGRDERRRREVIENLHRRDLDPFDRAMFIAEEIALLKVRAGIDPEKNGRTASAHARWDKTTAQELKDDAADATATMAVAYDFTDRVVAELGFSRRLIERDLMLVRRLSASVVAKLREERHPILKVQKELLRLAEMLPDEQREAVEYLTWRTHSSGVGPVAKVAEAAALVRNNPKPNKSPEDKRLDAVIGAVTRMSRTERLGLVQSPTFQNLLPAEARDLLAPLRLDGENVDDA</sequence>
<dbReference type="PANTHER" id="PTHR33375:SF1">
    <property type="entry name" value="CHROMOSOME-PARTITIONING PROTEIN PARB-RELATED"/>
    <property type="match status" value="1"/>
</dbReference>
<dbReference type="SUPFAM" id="SSF110849">
    <property type="entry name" value="ParB/Sulfiredoxin"/>
    <property type="match status" value="1"/>
</dbReference>
<proteinExistence type="predicted"/>
<dbReference type="RefSeq" id="WP_119035847.1">
    <property type="nucleotide sequence ID" value="NZ_QXDC01000003.1"/>
</dbReference>
<dbReference type="AlphaFoldDB" id="A0A397P710"/>
<dbReference type="Pfam" id="PF02195">
    <property type="entry name" value="ParB_N"/>
    <property type="match status" value="1"/>
</dbReference>
<dbReference type="PANTHER" id="PTHR33375">
    <property type="entry name" value="CHROMOSOME-PARTITIONING PROTEIN PARB-RELATED"/>
    <property type="match status" value="1"/>
</dbReference>
<name>A0A397P710_9SPHN</name>
<dbReference type="InterPro" id="IPR003115">
    <property type="entry name" value="ParB_N"/>
</dbReference>
<dbReference type="EMBL" id="QXDC01000003">
    <property type="protein sequence ID" value="RIA44083.1"/>
    <property type="molecule type" value="Genomic_DNA"/>
</dbReference>
<evidence type="ECO:0000259" key="1">
    <source>
        <dbReference type="SMART" id="SM00470"/>
    </source>
</evidence>
<dbReference type="InterPro" id="IPR036086">
    <property type="entry name" value="ParB/Sulfiredoxin_sf"/>
</dbReference>
<evidence type="ECO:0000313" key="3">
    <source>
        <dbReference type="Proteomes" id="UP000266568"/>
    </source>
</evidence>
<evidence type="ECO:0000313" key="2">
    <source>
        <dbReference type="EMBL" id="RIA44083.1"/>
    </source>
</evidence>
<dbReference type="InterPro" id="IPR050336">
    <property type="entry name" value="Chromosome_partition/occlusion"/>
</dbReference>
<comment type="caution">
    <text evidence="2">The sequence shown here is derived from an EMBL/GenBank/DDBJ whole genome shotgun (WGS) entry which is preliminary data.</text>
</comment>
<reference evidence="2 3" key="1">
    <citation type="submission" date="2018-08" db="EMBL/GenBank/DDBJ databases">
        <title>Genomic Encyclopedia of Type Strains, Phase IV (KMG-IV): sequencing the most valuable type-strain genomes for metagenomic binning, comparative biology and taxonomic classification.</title>
        <authorList>
            <person name="Goeker M."/>
        </authorList>
    </citation>
    <scope>NUCLEOTIDE SEQUENCE [LARGE SCALE GENOMIC DNA]</scope>
    <source>
        <strain evidence="2 3">DSM 25527</strain>
    </source>
</reference>
<dbReference type="GO" id="GO:0007059">
    <property type="term" value="P:chromosome segregation"/>
    <property type="evidence" value="ECO:0007669"/>
    <property type="project" value="TreeGrafter"/>
</dbReference>
<feature type="domain" description="ParB-like N-terminal" evidence="1">
    <location>
        <begin position="26"/>
        <end position="115"/>
    </location>
</feature>
<dbReference type="Gene3D" id="3.90.1530.10">
    <property type="entry name" value="Conserved hypothetical protein from pyrococcus furiosus pfu- 392566-001, ParB domain"/>
    <property type="match status" value="1"/>
</dbReference>
<dbReference type="SMART" id="SM00470">
    <property type="entry name" value="ParB"/>
    <property type="match status" value="1"/>
</dbReference>
<dbReference type="GO" id="GO:0005694">
    <property type="term" value="C:chromosome"/>
    <property type="evidence" value="ECO:0007669"/>
    <property type="project" value="TreeGrafter"/>
</dbReference>
<keyword evidence="3" id="KW-1185">Reference proteome</keyword>
<dbReference type="Proteomes" id="UP000266568">
    <property type="component" value="Unassembled WGS sequence"/>
</dbReference>
<accession>A0A397P710</accession>
<protein>
    <submittedName>
        <fullName evidence="2">ParB/RepB/Spo0J family partition protein</fullName>
    </submittedName>
</protein>